<proteinExistence type="inferred from homology"/>
<name>A0A2U1N3S2_ARTAN</name>
<protein>
    <submittedName>
        <fullName evidence="9">Nucleic acid-binding, OB-fold, Replication protein A, OB domain protein</fullName>
    </submittedName>
</protein>
<dbReference type="GO" id="GO:0008270">
    <property type="term" value="F:zinc ion binding"/>
    <property type="evidence" value="ECO:0007669"/>
    <property type="project" value="UniProtKB-KW"/>
</dbReference>
<evidence type="ECO:0000256" key="5">
    <source>
        <dbReference type="ARBA" id="ARBA00023125"/>
    </source>
</evidence>
<keyword evidence="10" id="KW-1185">Reference proteome</keyword>
<dbReference type="GO" id="GO:0003677">
    <property type="term" value="F:DNA binding"/>
    <property type="evidence" value="ECO:0007669"/>
    <property type="project" value="UniProtKB-KW"/>
</dbReference>
<dbReference type="SUPFAM" id="SSF50249">
    <property type="entry name" value="Nucleic acid-binding proteins"/>
    <property type="match status" value="3"/>
</dbReference>
<dbReference type="Pfam" id="PF02721">
    <property type="entry name" value="DUF223"/>
    <property type="match status" value="1"/>
</dbReference>
<dbReference type="InterPro" id="IPR047192">
    <property type="entry name" value="Euk_RPA1_DBD_C"/>
</dbReference>
<comment type="similarity">
    <text evidence="1">Belongs to the replication factor A protein 1 family.</text>
</comment>
<dbReference type="CDD" id="cd04480">
    <property type="entry name" value="RPA1_DBD_A_like"/>
    <property type="match status" value="1"/>
</dbReference>
<feature type="domain" description="Replication protein A 70 kDa DNA-binding subunit B/D first OB fold" evidence="7">
    <location>
        <begin position="7"/>
        <end position="113"/>
    </location>
</feature>
<dbReference type="CDD" id="cd04481">
    <property type="entry name" value="RPA1_DBD_B_like"/>
    <property type="match status" value="1"/>
</dbReference>
<evidence type="ECO:0000256" key="1">
    <source>
        <dbReference type="ARBA" id="ARBA00005690"/>
    </source>
</evidence>
<keyword evidence="5" id="KW-0238">DNA-binding</keyword>
<organism evidence="9 10">
    <name type="scientific">Artemisia annua</name>
    <name type="common">Sweet wormwood</name>
    <dbReference type="NCBI Taxonomy" id="35608"/>
    <lineage>
        <taxon>Eukaryota</taxon>
        <taxon>Viridiplantae</taxon>
        <taxon>Streptophyta</taxon>
        <taxon>Embryophyta</taxon>
        <taxon>Tracheophyta</taxon>
        <taxon>Spermatophyta</taxon>
        <taxon>Magnoliopsida</taxon>
        <taxon>eudicotyledons</taxon>
        <taxon>Gunneridae</taxon>
        <taxon>Pentapetalae</taxon>
        <taxon>asterids</taxon>
        <taxon>campanulids</taxon>
        <taxon>Asterales</taxon>
        <taxon>Asteraceae</taxon>
        <taxon>Asteroideae</taxon>
        <taxon>Anthemideae</taxon>
        <taxon>Artemisiinae</taxon>
        <taxon>Artemisia</taxon>
    </lineage>
</organism>
<sequence length="550" mass="62481">MSQLVTKHNMINELTPLKDDWCIKVMIIRLWKLTAFKNPLETWKIEMVLQDEEENKIVATVKQSFCPKFEKSLQEGKCVCIATFGVGDSVGSPYIVDNDHKINFYKSTVVTPCDSCNGSMYGFRFKSFESLLQEEQPSNVSYDLIGDLISCGNIEHAMVEGKKRPFIRLELEDVSGNKLRNITLWSDYAQQLNDALGDRQNLGHVVIILQFMKHKIYKRKPAVSSMFGVTKLFINADIPDTHTFTKLLIENRGLEGDDHHVTHLTTFSSYSIKDHFLNNLQKVTINDIRDIGKPMSCVVVATIKKIERETDWWYLACVKRNHAAKQESVSEKDEYGVVVKKRSIFRCTNKECVQDTDVEYKYKIPLRVMDSSGSVSLTLFDRQAHPIIDKSAAELLQEVRKKGDMDILPEDFKKLLENTYAFKVDIKAFNIENNKHTYGISQLTNDTDIIKELIKKESDDQEIQSNSQATALELMSQPSSSFMSPPSGSKQATDVASVTGDNIAAREDEKSTATSPGKSKQRKVIDVDNEPVFSSTKKQLLSPKKEKEEE</sequence>
<feature type="compositionally biased region" description="Polar residues" evidence="6">
    <location>
        <begin position="490"/>
        <end position="500"/>
    </location>
</feature>
<dbReference type="CDD" id="cd04476">
    <property type="entry name" value="RPA1_DBD_C"/>
    <property type="match status" value="1"/>
</dbReference>
<evidence type="ECO:0000259" key="7">
    <source>
        <dbReference type="Pfam" id="PF02721"/>
    </source>
</evidence>
<comment type="caution">
    <text evidence="9">The sequence shown here is derived from an EMBL/GenBank/DDBJ whole genome shotgun (WGS) entry which is preliminary data.</text>
</comment>
<dbReference type="AlphaFoldDB" id="A0A2U1N3S2"/>
<evidence type="ECO:0000256" key="2">
    <source>
        <dbReference type="ARBA" id="ARBA00022723"/>
    </source>
</evidence>
<dbReference type="InterPro" id="IPR003871">
    <property type="entry name" value="RFA1B/D_OB_1st"/>
</dbReference>
<keyword evidence="3" id="KW-0863">Zinc-finger</keyword>
<evidence type="ECO:0000313" key="10">
    <source>
        <dbReference type="Proteomes" id="UP000245207"/>
    </source>
</evidence>
<evidence type="ECO:0000313" key="9">
    <source>
        <dbReference type="EMBL" id="PWA68127.1"/>
    </source>
</evidence>
<keyword evidence="4" id="KW-0862">Zinc</keyword>
<dbReference type="PANTHER" id="PTHR47165:SF4">
    <property type="entry name" value="OS03G0429900 PROTEIN"/>
    <property type="match status" value="1"/>
</dbReference>
<dbReference type="OrthoDB" id="1750540at2759"/>
<dbReference type="STRING" id="35608.A0A2U1N3S2"/>
<dbReference type="Gene3D" id="2.40.50.140">
    <property type="entry name" value="Nucleic acid-binding proteins"/>
    <property type="match status" value="3"/>
</dbReference>
<feature type="domain" description="Replication factor A C-terminal" evidence="8">
    <location>
        <begin position="299"/>
        <end position="433"/>
    </location>
</feature>
<dbReference type="PANTHER" id="PTHR47165">
    <property type="entry name" value="OS03G0429900 PROTEIN"/>
    <property type="match status" value="1"/>
</dbReference>
<feature type="region of interest" description="Disordered" evidence="6">
    <location>
        <begin position="476"/>
        <end position="550"/>
    </location>
</feature>
<accession>A0A2U1N3S2</accession>
<dbReference type="EMBL" id="PKPP01003700">
    <property type="protein sequence ID" value="PWA68127.1"/>
    <property type="molecule type" value="Genomic_DNA"/>
</dbReference>
<dbReference type="Proteomes" id="UP000245207">
    <property type="component" value="Unassembled WGS sequence"/>
</dbReference>
<dbReference type="Pfam" id="PF08646">
    <property type="entry name" value="Rep_fac-A_C"/>
    <property type="match status" value="1"/>
</dbReference>
<evidence type="ECO:0000259" key="8">
    <source>
        <dbReference type="Pfam" id="PF08646"/>
    </source>
</evidence>
<gene>
    <name evidence="9" type="ORF">CTI12_AA310300</name>
</gene>
<dbReference type="InterPro" id="IPR012340">
    <property type="entry name" value="NA-bd_OB-fold"/>
</dbReference>
<dbReference type="InterPro" id="IPR013955">
    <property type="entry name" value="Rep_factor-A_C"/>
</dbReference>
<reference evidence="9 10" key="1">
    <citation type="journal article" date="2018" name="Mol. Plant">
        <title>The genome of Artemisia annua provides insight into the evolution of Asteraceae family and artemisinin biosynthesis.</title>
        <authorList>
            <person name="Shen Q."/>
            <person name="Zhang L."/>
            <person name="Liao Z."/>
            <person name="Wang S."/>
            <person name="Yan T."/>
            <person name="Shi P."/>
            <person name="Liu M."/>
            <person name="Fu X."/>
            <person name="Pan Q."/>
            <person name="Wang Y."/>
            <person name="Lv Z."/>
            <person name="Lu X."/>
            <person name="Zhang F."/>
            <person name="Jiang W."/>
            <person name="Ma Y."/>
            <person name="Chen M."/>
            <person name="Hao X."/>
            <person name="Li L."/>
            <person name="Tang Y."/>
            <person name="Lv G."/>
            <person name="Zhou Y."/>
            <person name="Sun X."/>
            <person name="Brodelius P.E."/>
            <person name="Rose J.K.C."/>
            <person name="Tang K."/>
        </authorList>
    </citation>
    <scope>NUCLEOTIDE SEQUENCE [LARGE SCALE GENOMIC DNA]</scope>
    <source>
        <strain evidence="10">cv. Huhao1</strain>
        <tissue evidence="9">Leaf</tissue>
    </source>
</reference>
<keyword evidence="2" id="KW-0479">Metal-binding</keyword>
<evidence type="ECO:0000256" key="4">
    <source>
        <dbReference type="ARBA" id="ARBA00022833"/>
    </source>
</evidence>
<evidence type="ECO:0000256" key="3">
    <source>
        <dbReference type="ARBA" id="ARBA00022771"/>
    </source>
</evidence>
<evidence type="ECO:0000256" key="6">
    <source>
        <dbReference type="SAM" id="MobiDB-lite"/>
    </source>
</evidence>
<feature type="compositionally biased region" description="Low complexity" evidence="6">
    <location>
        <begin position="476"/>
        <end position="489"/>
    </location>
</feature>